<keyword evidence="6" id="KW-0547">Nucleotide-binding</keyword>
<keyword evidence="5" id="KW-0479">Metal-binding</keyword>
<comment type="cofactor">
    <cofactor evidence="1">
        <name>Mg(2+)</name>
        <dbReference type="ChEBI" id="CHEBI:18420"/>
    </cofactor>
</comment>
<evidence type="ECO:0000313" key="12">
    <source>
        <dbReference type="Proteomes" id="UP001328733"/>
    </source>
</evidence>
<dbReference type="Proteomes" id="UP001328733">
    <property type="component" value="Unassembled WGS sequence"/>
</dbReference>
<dbReference type="GO" id="GO:0005524">
    <property type="term" value="F:ATP binding"/>
    <property type="evidence" value="ECO:0007669"/>
    <property type="project" value="UniProtKB-KW"/>
</dbReference>
<dbReference type="Gene3D" id="3.30.460.10">
    <property type="entry name" value="Beta Polymerase, domain 2"/>
    <property type="match status" value="1"/>
</dbReference>
<keyword evidence="4" id="KW-0548">Nucleotidyltransferase</keyword>
<dbReference type="SUPFAM" id="SSF81301">
    <property type="entry name" value="Nucleotidyltransferase"/>
    <property type="match status" value="1"/>
</dbReference>
<dbReference type="AlphaFoldDB" id="A0AAW9QWJ1"/>
<comment type="similarity">
    <text evidence="9">Belongs to the MntA antitoxin family.</text>
</comment>
<evidence type="ECO:0000313" key="11">
    <source>
        <dbReference type="EMBL" id="MEG3437364.1"/>
    </source>
</evidence>
<gene>
    <name evidence="11" type="ORF">V0288_09560</name>
</gene>
<feature type="domain" description="Polymerase nucleotidyl transferase" evidence="10">
    <location>
        <begin position="34"/>
        <end position="109"/>
    </location>
</feature>
<dbReference type="PANTHER" id="PTHR33571:SF14">
    <property type="entry name" value="PROTEIN ADENYLYLTRANSFERASE MJ0435-RELATED"/>
    <property type="match status" value="1"/>
</dbReference>
<evidence type="ECO:0000256" key="5">
    <source>
        <dbReference type="ARBA" id="ARBA00022723"/>
    </source>
</evidence>
<dbReference type="Pfam" id="PF01909">
    <property type="entry name" value="NTP_transf_2"/>
    <property type="match status" value="1"/>
</dbReference>
<dbReference type="InterPro" id="IPR002934">
    <property type="entry name" value="Polymerase_NTP_transf_dom"/>
</dbReference>
<dbReference type="CDD" id="cd05403">
    <property type="entry name" value="NT_KNTase_like"/>
    <property type="match status" value="1"/>
</dbReference>
<dbReference type="InterPro" id="IPR043519">
    <property type="entry name" value="NT_sf"/>
</dbReference>
<evidence type="ECO:0000256" key="4">
    <source>
        <dbReference type="ARBA" id="ARBA00022695"/>
    </source>
</evidence>
<evidence type="ECO:0000256" key="9">
    <source>
        <dbReference type="ARBA" id="ARBA00038276"/>
    </source>
</evidence>
<evidence type="ECO:0000256" key="3">
    <source>
        <dbReference type="ARBA" id="ARBA00022679"/>
    </source>
</evidence>
<keyword evidence="2" id="KW-1277">Toxin-antitoxin system</keyword>
<evidence type="ECO:0000259" key="10">
    <source>
        <dbReference type="Pfam" id="PF01909"/>
    </source>
</evidence>
<keyword evidence="7" id="KW-0067">ATP-binding</keyword>
<evidence type="ECO:0000256" key="2">
    <source>
        <dbReference type="ARBA" id="ARBA00022649"/>
    </source>
</evidence>
<name>A0AAW9QWJ1_9CHRO</name>
<dbReference type="RefSeq" id="WP_332864847.1">
    <property type="nucleotide sequence ID" value="NZ_JBAFSM010000015.1"/>
</dbReference>
<evidence type="ECO:0000256" key="8">
    <source>
        <dbReference type="ARBA" id="ARBA00022842"/>
    </source>
</evidence>
<reference evidence="11 12" key="1">
    <citation type="submission" date="2024-01" db="EMBL/GenBank/DDBJ databases">
        <title>Genomic insights into the taxonomy and metabolism of the cyanobacterium Pannus brasiliensis CCIBt3594.</title>
        <authorList>
            <person name="Machado M."/>
            <person name="Botero N.B."/>
            <person name="Andreote A.P.D."/>
            <person name="Feitosa A.M.T."/>
            <person name="Popin R."/>
            <person name="Sivonen K."/>
            <person name="Fiore M.F."/>
        </authorList>
    </citation>
    <scope>NUCLEOTIDE SEQUENCE [LARGE SCALE GENOMIC DNA]</scope>
    <source>
        <strain evidence="11 12">CCIBt3594</strain>
    </source>
</reference>
<dbReference type="PANTHER" id="PTHR33571">
    <property type="entry name" value="SSL8005 PROTEIN"/>
    <property type="match status" value="1"/>
</dbReference>
<accession>A0AAW9QWJ1</accession>
<evidence type="ECO:0000256" key="7">
    <source>
        <dbReference type="ARBA" id="ARBA00022840"/>
    </source>
</evidence>
<keyword evidence="8" id="KW-0460">Magnesium</keyword>
<comment type="caution">
    <text evidence="11">The sequence shown here is derived from an EMBL/GenBank/DDBJ whole genome shotgun (WGS) entry which is preliminary data.</text>
</comment>
<dbReference type="GO" id="GO:0016779">
    <property type="term" value="F:nucleotidyltransferase activity"/>
    <property type="evidence" value="ECO:0007669"/>
    <property type="project" value="UniProtKB-KW"/>
</dbReference>
<sequence>MTDKGSSGIVFYIDLSKEYRESIMNSEAVLTCLRRHQNELQKRGILHAAVFGSVARGETKEGSDIDILIEINPEIPMDIYAYSSLKRYIADLFPISTDVVNQAALKQGIGVQAQKDALYAF</sequence>
<keyword evidence="12" id="KW-1185">Reference proteome</keyword>
<evidence type="ECO:0000256" key="1">
    <source>
        <dbReference type="ARBA" id="ARBA00001946"/>
    </source>
</evidence>
<dbReference type="InterPro" id="IPR052038">
    <property type="entry name" value="Type-VII_TA_antitoxin"/>
</dbReference>
<protein>
    <submittedName>
        <fullName evidence="11">Nucleotidyltransferase domain-containing protein</fullName>
    </submittedName>
</protein>
<dbReference type="EMBL" id="JBAFSM010000015">
    <property type="protein sequence ID" value="MEG3437364.1"/>
    <property type="molecule type" value="Genomic_DNA"/>
</dbReference>
<organism evidence="11 12">
    <name type="scientific">Pannus brasiliensis CCIBt3594</name>
    <dbReference type="NCBI Taxonomy" id="1427578"/>
    <lineage>
        <taxon>Bacteria</taxon>
        <taxon>Bacillati</taxon>
        <taxon>Cyanobacteriota</taxon>
        <taxon>Cyanophyceae</taxon>
        <taxon>Oscillatoriophycideae</taxon>
        <taxon>Chroococcales</taxon>
        <taxon>Microcystaceae</taxon>
        <taxon>Pannus</taxon>
    </lineage>
</organism>
<keyword evidence="3" id="KW-0808">Transferase</keyword>
<proteinExistence type="inferred from homology"/>
<dbReference type="GO" id="GO:0046872">
    <property type="term" value="F:metal ion binding"/>
    <property type="evidence" value="ECO:0007669"/>
    <property type="project" value="UniProtKB-KW"/>
</dbReference>
<evidence type="ECO:0000256" key="6">
    <source>
        <dbReference type="ARBA" id="ARBA00022741"/>
    </source>
</evidence>